<evidence type="ECO:0000313" key="8">
    <source>
        <dbReference type="Proteomes" id="UP000602510"/>
    </source>
</evidence>
<evidence type="ECO:0000313" key="6">
    <source>
        <dbReference type="EMBL" id="KAF4031009.1"/>
    </source>
</evidence>
<dbReference type="GO" id="GO:0004174">
    <property type="term" value="F:electron-transferring-flavoprotein dehydrogenase activity"/>
    <property type="evidence" value="ECO:0007669"/>
    <property type="project" value="TreeGrafter"/>
</dbReference>
<dbReference type="EMBL" id="WSZM01000604">
    <property type="protein sequence ID" value="KAF4031009.1"/>
    <property type="molecule type" value="Genomic_DNA"/>
</dbReference>
<keyword evidence="2" id="KW-0285">Flavoprotein</keyword>
<gene>
    <name evidence="6" type="ORF">GN244_ATG17101</name>
    <name evidence="7" type="ORF">GN958_ATG16094</name>
</gene>
<name>A0A833VVX5_PHYIN</name>
<keyword evidence="3" id="KW-0274">FAD</keyword>
<evidence type="ECO:0000256" key="1">
    <source>
        <dbReference type="ARBA" id="ARBA00006442"/>
    </source>
</evidence>
<dbReference type="Gene3D" id="3.50.50.100">
    <property type="match status" value="1"/>
</dbReference>
<dbReference type="Pfam" id="PF07992">
    <property type="entry name" value="Pyr_redox_2"/>
    <property type="match status" value="1"/>
</dbReference>
<reference evidence="6" key="1">
    <citation type="submission" date="2020-04" db="EMBL/GenBank/DDBJ databases">
        <title>Hybrid Assembly of Korean Phytophthora infestans isolates.</title>
        <authorList>
            <person name="Prokchorchik M."/>
            <person name="Lee Y."/>
            <person name="Seo J."/>
            <person name="Cho J.-H."/>
            <person name="Park Y.-E."/>
            <person name="Jang D.-C."/>
            <person name="Im J.-S."/>
            <person name="Choi J.-G."/>
            <person name="Park H.-J."/>
            <person name="Lee G.-B."/>
            <person name="Lee Y.-G."/>
            <person name="Hong S.-Y."/>
            <person name="Cho K."/>
            <person name="Sohn K.H."/>
        </authorList>
    </citation>
    <scope>NUCLEOTIDE SEQUENCE</scope>
    <source>
        <strain evidence="6">KR_1_A1</strain>
        <strain evidence="7">KR_2_A2</strain>
    </source>
</reference>
<evidence type="ECO:0000313" key="7">
    <source>
        <dbReference type="EMBL" id="KAF4134838.1"/>
    </source>
</evidence>
<evidence type="ECO:0000256" key="3">
    <source>
        <dbReference type="ARBA" id="ARBA00022827"/>
    </source>
</evidence>
<dbReference type="EMBL" id="JAACNO010002256">
    <property type="protein sequence ID" value="KAF4134838.1"/>
    <property type="molecule type" value="Genomic_DNA"/>
</dbReference>
<keyword evidence="4" id="KW-0560">Oxidoreductase</keyword>
<evidence type="ECO:0000259" key="5">
    <source>
        <dbReference type="Pfam" id="PF07992"/>
    </source>
</evidence>
<feature type="domain" description="FAD/NAD(P)-binding" evidence="5">
    <location>
        <begin position="120"/>
        <end position="329"/>
    </location>
</feature>
<dbReference type="PANTHER" id="PTHR43735:SF3">
    <property type="entry name" value="FERROPTOSIS SUPPRESSOR PROTEIN 1"/>
    <property type="match status" value="1"/>
</dbReference>
<dbReference type="GO" id="GO:0005737">
    <property type="term" value="C:cytoplasm"/>
    <property type="evidence" value="ECO:0007669"/>
    <property type="project" value="TreeGrafter"/>
</dbReference>
<evidence type="ECO:0000256" key="2">
    <source>
        <dbReference type="ARBA" id="ARBA00022630"/>
    </source>
</evidence>
<dbReference type="GO" id="GO:0050660">
    <property type="term" value="F:flavin adenine dinucleotide binding"/>
    <property type="evidence" value="ECO:0007669"/>
    <property type="project" value="TreeGrafter"/>
</dbReference>
<organism evidence="6 8">
    <name type="scientific">Phytophthora infestans</name>
    <name type="common">Potato late blight agent</name>
    <name type="synonym">Botrytis infestans</name>
    <dbReference type="NCBI Taxonomy" id="4787"/>
    <lineage>
        <taxon>Eukaryota</taxon>
        <taxon>Sar</taxon>
        <taxon>Stramenopiles</taxon>
        <taxon>Oomycota</taxon>
        <taxon>Peronosporomycetes</taxon>
        <taxon>Peronosporales</taxon>
        <taxon>Peronosporaceae</taxon>
        <taxon>Phytophthora</taxon>
    </lineage>
</organism>
<dbReference type="SUPFAM" id="SSF51905">
    <property type="entry name" value="FAD/NAD(P)-binding domain"/>
    <property type="match status" value="1"/>
</dbReference>
<accession>A0A833VVX5</accession>
<keyword evidence="8" id="KW-1185">Reference proteome</keyword>
<evidence type="ECO:0000256" key="4">
    <source>
        <dbReference type="ARBA" id="ARBA00023002"/>
    </source>
</evidence>
<comment type="caution">
    <text evidence="6">The sequence shown here is derived from an EMBL/GenBank/DDBJ whole genome shotgun (WGS) entry which is preliminary data.</text>
</comment>
<dbReference type="Proteomes" id="UP000602510">
    <property type="component" value="Unassembled WGS sequence"/>
</dbReference>
<dbReference type="PANTHER" id="PTHR43735">
    <property type="entry name" value="APOPTOSIS-INDUCING FACTOR 1"/>
    <property type="match status" value="1"/>
</dbReference>
<dbReference type="Proteomes" id="UP000704712">
    <property type="component" value="Unassembled WGS sequence"/>
</dbReference>
<dbReference type="AlphaFoldDB" id="A0A833VVX5"/>
<comment type="similarity">
    <text evidence="1">Belongs to the FAD-dependent oxidoreductase family.</text>
</comment>
<dbReference type="InterPro" id="IPR036188">
    <property type="entry name" value="FAD/NAD-bd_sf"/>
</dbReference>
<proteinExistence type="inferred from homology"/>
<protein>
    <submittedName>
        <fullName evidence="6">Pyridine nucleotide-disulfide oxidoreductase</fullName>
    </submittedName>
</protein>
<dbReference type="InterPro" id="IPR023753">
    <property type="entry name" value="FAD/NAD-binding_dom"/>
</dbReference>
<sequence>MQLCNITTKFAVNNTPSTSNIPQQQHDAYSDCWRRTSGYQHREALAKNLTESDKTDVVVLEKSAYFYHVVGAPRAYVDASFMNKMFIPYDNAIPKNATKFVRIVRGVVTKISAATNEILYHTIDNNDKESTSTTSLHFDNLVLAMGSTYTAPIKQDIHDYARSDHESKLQDVRSHIKTANRILVVGGGAVGCEVAAEIKSKYPNKSAMLLEANARLISGSNLRDKFYVKLSASLADLGVKVILGERLSERMTGNGFETRTLYTNQGTAIEMDIQLLCGGFHPAAELVRDMNPNLVTERGAVKVNEQLQLDGASYAKMFALGDVCNHSSQKMAFIAGEQGKFLAGELTAVIRKKKLGFTKPYTGMNTEALVLPLGPNGGVTQLPFFGGIVLGDWFTWMMKSRDYFAGQFWSNIGATAPK</sequence>